<comment type="similarity">
    <text evidence="2">Belongs to the major facilitator superfamily. Proton-dependent oligopeptide transporter (POT/PTR) (TC 2.A.17) family.</text>
</comment>
<evidence type="ECO:0000256" key="6">
    <source>
        <dbReference type="SAM" id="Phobius"/>
    </source>
</evidence>
<evidence type="ECO:0000313" key="8">
    <source>
        <dbReference type="Proteomes" id="UP000604825"/>
    </source>
</evidence>
<keyword evidence="4 6" id="KW-1133">Transmembrane helix</keyword>
<evidence type="ECO:0000256" key="3">
    <source>
        <dbReference type="ARBA" id="ARBA00022692"/>
    </source>
</evidence>
<feature type="transmembrane region" description="Helical" evidence="6">
    <location>
        <begin position="81"/>
        <end position="101"/>
    </location>
</feature>
<dbReference type="OrthoDB" id="8904098at2759"/>
<reference evidence="7" key="1">
    <citation type="submission" date="2020-10" db="EMBL/GenBank/DDBJ databases">
        <authorList>
            <person name="Han B."/>
            <person name="Lu T."/>
            <person name="Zhao Q."/>
            <person name="Huang X."/>
            <person name="Zhao Y."/>
        </authorList>
    </citation>
    <scope>NUCLEOTIDE SEQUENCE</scope>
</reference>
<dbReference type="Gene3D" id="1.20.1250.20">
    <property type="entry name" value="MFS general substrate transporter like domains"/>
    <property type="match status" value="2"/>
</dbReference>
<keyword evidence="5 6" id="KW-0472">Membrane</keyword>
<gene>
    <name evidence="7" type="ORF">NCGR_LOCUS2631</name>
</gene>
<feature type="transmembrane region" description="Helical" evidence="6">
    <location>
        <begin position="352"/>
        <end position="376"/>
    </location>
</feature>
<proteinExistence type="inferred from homology"/>
<evidence type="ECO:0000256" key="5">
    <source>
        <dbReference type="ARBA" id="ARBA00023136"/>
    </source>
</evidence>
<evidence type="ECO:0000256" key="1">
    <source>
        <dbReference type="ARBA" id="ARBA00004141"/>
    </source>
</evidence>
<comment type="subcellular location">
    <subcellularLocation>
        <location evidence="1">Membrane</location>
        <topology evidence="1">Multi-pass membrane protein</topology>
    </subcellularLocation>
</comment>
<sequence>MDAETGDTRSPLLPHHLPSQTQVSSANQHYNKPFSWKAPAIILGFEFLESIAYSGLALNLVVYLGTVLHGTTASNAATVDAWNGATFLTPVLGAFLADTYWGKYKTAAISIIFYVVICLVIAAVAFLVGTPFYRVQLPTGSPLKSIVMVFVASFKKRRVALPADCTLLFEGDDTESSSIVPNKIEHTDEFSNKMTILDVDPRVLDLKVYTVLHIALKSHEQKQGNAMNTKIRSFSVPAASMNSAEVIFMLVWLVFQDSIVIPVARRYTGNPMGLTLLQRMGVGRLLAIPSLAAAALVETWRLRSVKAGHNLSIRWQLPQFMILACSDVFCGIAQLEFFYAEAPASMRSLCSAFQFLAMSLAYYVNTLVVSLVAAVTTAWGGQGWLPADLNDGHLDYYFWLWTGISVVNYVVYTAFARRYTVKKVVLQ</sequence>
<name>A0A811MF99_9POAL</name>
<dbReference type="AlphaFoldDB" id="A0A811MF99"/>
<dbReference type="GO" id="GO:0016020">
    <property type="term" value="C:membrane"/>
    <property type="evidence" value="ECO:0007669"/>
    <property type="project" value="UniProtKB-SubCell"/>
</dbReference>
<feature type="transmembrane region" description="Helical" evidence="6">
    <location>
        <begin position="40"/>
        <end position="61"/>
    </location>
</feature>
<dbReference type="Pfam" id="PF00854">
    <property type="entry name" value="PTR2"/>
    <property type="match status" value="1"/>
</dbReference>
<comment type="caution">
    <text evidence="7">The sequence shown here is derived from an EMBL/GenBank/DDBJ whole genome shotgun (WGS) entry which is preliminary data.</text>
</comment>
<feature type="transmembrane region" description="Helical" evidence="6">
    <location>
        <begin position="276"/>
        <end position="297"/>
    </location>
</feature>
<evidence type="ECO:0000313" key="7">
    <source>
        <dbReference type="EMBL" id="CAD6204638.1"/>
    </source>
</evidence>
<evidence type="ECO:0000256" key="4">
    <source>
        <dbReference type="ARBA" id="ARBA00022989"/>
    </source>
</evidence>
<accession>A0A811MF99</accession>
<feature type="transmembrane region" description="Helical" evidence="6">
    <location>
        <begin position="108"/>
        <end position="133"/>
    </location>
</feature>
<keyword evidence="8" id="KW-1185">Reference proteome</keyword>
<dbReference type="PANTHER" id="PTHR11654">
    <property type="entry name" value="OLIGOPEPTIDE TRANSPORTER-RELATED"/>
    <property type="match status" value="1"/>
</dbReference>
<dbReference type="InterPro" id="IPR000109">
    <property type="entry name" value="POT_fam"/>
</dbReference>
<feature type="transmembrane region" description="Helical" evidence="6">
    <location>
        <begin position="396"/>
        <end position="415"/>
    </location>
</feature>
<dbReference type="Proteomes" id="UP000604825">
    <property type="component" value="Unassembled WGS sequence"/>
</dbReference>
<evidence type="ECO:0000256" key="2">
    <source>
        <dbReference type="ARBA" id="ARBA00005982"/>
    </source>
</evidence>
<dbReference type="EMBL" id="CAJGYO010000001">
    <property type="protein sequence ID" value="CAD6204638.1"/>
    <property type="molecule type" value="Genomic_DNA"/>
</dbReference>
<keyword evidence="3 6" id="KW-0812">Transmembrane</keyword>
<dbReference type="GO" id="GO:0022857">
    <property type="term" value="F:transmembrane transporter activity"/>
    <property type="evidence" value="ECO:0007669"/>
    <property type="project" value="InterPro"/>
</dbReference>
<dbReference type="InterPro" id="IPR036259">
    <property type="entry name" value="MFS_trans_sf"/>
</dbReference>
<organism evidence="7 8">
    <name type="scientific">Miscanthus lutarioriparius</name>
    <dbReference type="NCBI Taxonomy" id="422564"/>
    <lineage>
        <taxon>Eukaryota</taxon>
        <taxon>Viridiplantae</taxon>
        <taxon>Streptophyta</taxon>
        <taxon>Embryophyta</taxon>
        <taxon>Tracheophyta</taxon>
        <taxon>Spermatophyta</taxon>
        <taxon>Magnoliopsida</taxon>
        <taxon>Liliopsida</taxon>
        <taxon>Poales</taxon>
        <taxon>Poaceae</taxon>
        <taxon>PACMAD clade</taxon>
        <taxon>Panicoideae</taxon>
        <taxon>Andropogonodae</taxon>
        <taxon>Andropogoneae</taxon>
        <taxon>Saccharinae</taxon>
        <taxon>Miscanthus</taxon>
    </lineage>
</organism>
<protein>
    <submittedName>
        <fullName evidence="7">Uncharacterized protein</fullName>
    </submittedName>
</protein>